<dbReference type="Proteomes" id="UP000294933">
    <property type="component" value="Unassembled WGS sequence"/>
</dbReference>
<evidence type="ECO:0000256" key="1">
    <source>
        <dbReference type="SAM" id="Phobius"/>
    </source>
</evidence>
<evidence type="ECO:0000313" key="4">
    <source>
        <dbReference type="Proteomes" id="UP000294933"/>
    </source>
</evidence>
<keyword evidence="4" id="KW-1185">Reference proteome</keyword>
<feature type="transmembrane region" description="Helical" evidence="1">
    <location>
        <begin position="55"/>
        <end position="75"/>
    </location>
</feature>
<name>A0A4Y7QNQ7_9AGAM</name>
<dbReference type="InterPro" id="IPR045339">
    <property type="entry name" value="DUF6534"/>
</dbReference>
<dbReference type="OrthoDB" id="3190888at2759"/>
<accession>A0A4Y7QNQ7</accession>
<proteinExistence type="predicted"/>
<gene>
    <name evidence="3" type="ORF">BD410DRAFT_251162</name>
</gene>
<reference evidence="3 4" key="1">
    <citation type="submission" date="2018-06" db="EMBL/GenBank/DDBJ databases">
        <title>A transcriptomic atlas of mushroom development highlights an independent origin of complex multicellularity.</title>
        <authorList>
            <consortium name="DOE Joint Genome Institute"/>
            <person name="Krizsan K."/>
            <person name="Almasi E."/>
            <person name="Merenyi Z."/>
            <person name="Sahu N."/>
            <person name="Viragh M."/>
            <person name="Koszo T."/>
            <person name="Mondo S."/>
            <person name="Kiss B."/>
            <person name="Balint B."/>
            <person name="Kues U."/>
            <person name="Barry K."/>
            <person name="Hegedus J.C."/>
            <person name="Henrissat B."/>
            <person name="Johnson J."/>
            <person name="Lipzen A."/>
            <person name="Ohm R."/>
            <person name="Nagy I."/>
            <person name="Pangilinan J."/>
            <person name="Yan J."/>
            <person name="Xiong Y."/>
            <person name="Grigoriev I.V."/>
            <person name="Hibbett D.S."/>
            <person name="Nagy L.G."/>
        </authorList>
    </citation>
    <scope>NUCLEOTIDE SEQUENCE [LARGE SCALE GENOMIC DNA]</scope>
    <source>
        <strain evidence="3 4">SZMC22713</strain>
    </source>
</reference>
<keyword evidence="1" id="KW-0812">Transmembrane</keyword>
<evidence type="ECO:0000313" key="3">
    <source>
        <dbReference type="EMBL" id="TDL28891.1"/>
    </source>
</evidence>
<dbReference type="Pfam" id="PF20152">
    <property type="entry name" value="DUF6534"/>
    <property type="match status" value="1"/>
</dbReference>
<protein>
    <recommendedName>
        <fullName evidence="2">DUF6534 domain-containing protein</fullName>
    </recommendedName>
</protein>
<keyword evidence="1" id="KW-1133">Transmembrane helix</keyword>
<sequence length="92" mass="9870">MAPLNLYLTYRSQVAIGMALGSSLACGIMISGSLCYFLNRSRTDFKRADSLSDSLIIYSLCTGLLASVAASVNLICVRTRIVLLHGSTSFSQ</sequence>
<feature type="domain" description="DUF6534" evidence="2">
    <location>
        <begin position="23"/>
        <end position="76"/>
    </location>
</feature>
<dbReference type="EMBL" id="ML170157">
    <property type="protein sequence ID" value="TDL28891.1"/>
    <property type="molecule type" value="Genomic_DNA"/>
</dbReference>
<keyword evidence="1" id="KW-0472">Membrane</keyword>
<dbReference type="AlphaFoldDB" id="A0A4Y7QNQ7"/>
<dbReference type="VEuPathDB" id="FungiDB:BD410DRAFT_251162"/>
<evidence type="ECO:0000259" key="2">
    <source>
        <dbReference type="Pfam" id="PF20152"/>
    </source>
</evidence>
<feature type="transmembrane region" description="Helical" evidence="1">
    <location>
        <begin position="12"/>
        <end position="34"/>
    </location>
</feature>
<organism evidence="3 4">
    <name type="scientific">Rickenella mellea</name>
    <dbReference type="NCBI Taxonomy" id="50990"/>
    <lineage>
        <taxon>Eukaryota</taxon>
        <taxon>Fungi</taxon>
        <taxon>Dikarya</taxon>
        <taxon>Basidiomycota</taxon>
        <taxon>Agaricomycotina</taxon>
        <taxon>Agaricomycetes</taxon>
        <taxon>Hymenochaetales</taxon>
        <taxon>Rickenellaceae</taxon>
        <taxon>Rickenella</taxon>
    </lineage>
</organism>